<evidence type="ECO:0000313" key="2">
    <source>
        <dbReference type="Proteomes" id="UP001630127"/>
    </source>
</evidence>
<gene>
    <name evidence="1" type="ORF">ACH5RR_023133</name>
</gene>
<dbReference type="Proteomes" id="UP001630127">
    <property type="component" value="Unassembled WGS sequence"/>
</dbReference>
<accession>A0ABD2Z9S1</accession>
<organism evidence="1 2">
    <name type="scientific">Cinchona calisaya</name>
    <dbReference type="NCBI Taxonomy" id="153742"/>
    <lineage>
        <taxon>Eukaryota</taxon>
        <taxon>Viridiplantae</taxon>
        <taxon>Streptophyta</taxon>
        <taxon>Embryophyta</taxon>
        <taxon>Tracheophyta</taxon>
        <taxon>Spermatophyta</taxon>
        <taxon>Magnoliopsida</taxon>
        <taxon>eudicotyledons</taxon>
        <taxon>Gunneridae</taxon>
        <taxon>Pentapetalae</taxon>
        <taxon>asterids</taxon>
        <taxon>lamiids</taxon>
        <taxon>Gentianales</taxon>
        <taxon>Rubiaceae</taxon>
        <taxon>Cinchonoideae</taxon>
        <taxon>Cinchoneae</taxon>
        <taxon>Cinchona</taxon>
    </lineage>
</organism>
<proteinExistence type="predicted"/>
<name>A0ABD2Z9S1_9GENT</name>
<dbReference type="AlphaFoldDB" id="A0ABD2Z9S1"/>
<evidence type="ECO:0000313" key="1">
    <source>
        <dbReference type="EMBL" id="KAL3516231.1"/>
    </source>
</evidence>
<reference evidence="1 2" key="1">
    <citation type="submission" date="2024-11" db="EMBL/GenBank/DDBJ databases">
        <title>A near-complete genome assembly of Cinchona calisaya.</title>
        <authorList>
            <person name="Lian D.C."/>
            <person name="Zhao X.W."/>
            <person name="Wei L."/>
        </authorList>
    </citation>
    <scope>NUCLEOTIDE SEQUENCE [LARGE SCALE GENOMIC DNA]</scope>
    <source>
        <tissue evidence="1">Nenye</tissue>
    </source>
</reference>
<keyword evidence="2" id="KW-1185">Reference proteome</keyword>
<comment type="caution">
    <text evidence="1">The sequence shown here is derived from an EMBL/GenBank/DDBJ whole genome shotgun (WGS) entry which is preliminary data.</text>
</comment>
<dbReference type="EMBL" id="JBJUIK010000010">
    <property type="protein sequence ID" value="KAL3516231.1"/>
    <property type="molecule type" value="Genomic_DNA"/>
</dbReference>
<protein>
    <submittedName>
        <fullName evidence="1">Uncharacterized protein</fullName>
    </submittedName>
</protein>
<sequence length="146" mass="15842">MVAFQYTVEGQPLPHAPFSSANVENPPTDHAPHSEVAANLAIESTELTSTVVSEPSMDAIQLENDVILILQSNNLDKTVVDDTHIRARGTGGSEREFCPHLPLTCVNTKTDMVGKRDVVTPDIMNSQQDLQRCMGTEGDSQVTPLD</sequence>